<accession>A0ABY8L8Q4</accession>
<dbReference type="Proteomes" id="UP001243420">
    <property type="component" value="Chromosome"/>
</dbReference>
<proteinExistence type="predicted"/>
<dbReference type="EMBL" id="CP122537">
    <property type="protein sequence ID" value="WGH77739.1"/>
    <property type="molecule type" value="Genomic_DNA"/>
</dbReference>
<evidence type="ECO:0000313" key="1">
    <source>
        <dbReference type="EMBL" id="WGH77739.1"/>
    </source>
</evidence>
<evidence type="ECO:0000313" key="2">
    <source>
        <dbReference type="Proteomes" id="UP001243420"/>
    </source>
</evidence>
<name>A0ABY8L8Q4_9RHOB</name>
<keyword evidence="2" id="KW-1185">Reference proteome</keyword>
<protein>
    <submittedName>
        <fullName evidence="1">Uncharacterized protein</fullName>
    </submittedName>
</protein>
<gene>
    <name evidence="1" type="ORF">P8627_11930</name>
</gene>
<sequence length="100" mass="9632">MVAPLVPVPDPRGDDAFAIARAALSDLRGIAESIAAARGPGTAAVTIRIETCGTGTAGAADGFSVALAAPSDARPLPLVRSGAAASAAVQLRPGADAACP</sequence>
<reference evidence="1 2" key="1">
    <citation type="submission" date="2023-04" db="EMBL/GenBank/DDBJ databases">
        <title>Jannaschia ovalis sp. nov., a marine bacterium isolated from sea tidal flat.</title>
        <authorList>
            <person name="Kwon D.Y."/>
            <person name="Kim J.-J."/>
        </authorList>
    </citation>
    <scope>NUCLEOTIDE SEQUENCE [LARGE SCALE GENOMIC DNA]</scope>
    <source>
        <strain evidence="1 2">GRR-S6-38</strain>
    </source>
</reference>
<dbReference type="RefSeq" id="WP_279964338.1">
    <property type="nucleotide sequence ID" value="NZ_CP122537.1"/>
</dbReference>
<organism evidence="1 2">
    <name type="scientific">Jannaschia ovalis</name>
    <dbReference type="NCBI Taxonomy" id="3038773"/>
    <lineage>
        <taxon>Bacteria</taxon>
        <taxon>Pseudomonadati</taxon>
        <taxon>Pseudomonadota</taxon>
        <taxon>Alphaproteobacteria</taxon>
        <taxon>Rhodobacterales</taxon>
        <taxon>Roseobacteraceae</taxon>
        <taxon>Jannaschia</taxon>
    </lineage>
</organism>